<dbReference type="PANTHER" id="PTHR10182">
    <property type="entry name" value="CALCIUM-BINDING PROTEIN 39-RELATED"/>
    <property type="match status" value="1"/>
</dbReference>
<reference evidence="2" key="1">
    <citation type="submission" date="2021-01" db="EMBL/GenBank/DDBJ databases">
        <authorList>
            <person name="Corre E."/>
            <person name="Pelletier E."/>
            <person name="Niang G."/>
            <person name="Scheremetjew M."/>
            <person name="Finn R."/>
            <person name="Kale V."/>
            <person name="Holt S."/>
            <person name="Cochrane G."/>
            <person name="Meng A."/>
            <person name="Brown T."/>
            <person name="Cohen L."/>
        </authorList>
    </citation>
    <scope>NUCLEOTIDE SEQUENCE</scope>
    <source>
        <strain evidence="2">GSBS06</strain>
    </source>
</reference>
<dbReference type="PANTHER" id="PTHR10182:SF3">
    <property type="entry name" value="PROTEIN MO25"/>
    <property type="match status" value="1"/>
</dbReference>
<dbReference type="SUPFAM" id="SSF48371">
    <property type="entry name" value="ARM repeat"/>
    <property type="match status" value="1"/>
</dbReference>
<dbReference type="AlphaFoldDB" id="A0A6S8AE18"/>
<dbReference type="InterPro" id="IPR011989">
    <property type="entry name" value="ARM-like"/>
</dbReference>
<dbReference type="GO" id="GO:0035556">
    <property type="term" value="P:intracellular signal transduction"/>
    <property type="evidence" value="ECO:0007669"/>
    <property type="project" value="TreeGrafter"/>
</dbReference>
<accession>A0A6S8AE18</accession>
<gene>
    <name evidence="2" type="ORF">ASTO00021_LOCUS3208</name>
    <name evidence="3" type="ORF">ASTO00021_LOCUS3209</name>
</gene>
<evidence type="ECO:0000256" key="1">
    <source>
        <dbReference type="ARBA" id="ARBA00011012"/>
    </source>
</evidence>
<evidence type="ECO:0000313" key="2">
    <source>
        <dbReference type="EMBL" id="CAE0432890.1"/>
    </source>
</evidence>
<sequence length="473" mass="54458">MPSFFLMIMKKKKGNANENETENMQTREHSKSVFFFPFSTKFSMKINRGRNRKANMNNISSSNKQAKSKTGDCLKALVNSISDCVDMLPSSKKIKQAASSYLSSPSRRKCVNCNISATDEVGLSSEDVDALASLEKSLGEFISTFDKMVYEMNATNYKPDMKLNEKRIIYLVYRFLKLDLPLRLLESLAVVTFESRKRICLIISELFHLQQSEEFPEVAVLVTKYCSPRSRMLVRTLVNLYAKEHLSLLCGSMLRSSLEYQIFYKETLTDDLYVMKTFFTTYMVSSCFDVVSDAFSTFKCILTQDPELVSSFLDINYDTVTQSVNGTLLSNNYVSIRWSLELLFDILLERRNHNFLMKYIRDKSNLVLIMQLMNVESPMISLSAYKIFKVFALNPRKTLEINNIMYRNSESLVAYIHHAYQVQMERADTNDQMPRSSERDQLLDVISKLERISAAENNSISVHTTQNNEILVS</sequence>
<dbReference type="Gene3D" id="1.25.10.10">
    <property type="entry name" value="Leucine-rich Repeat Variant"/>
    <property type="match status" value="1"/>
</dbReference>
<dbReference type="GO" id="GO:0043539">
    <property type="term" value="F:protein serine/threonine kinase activator activity"/>
    <property type="evidence" value="ECO:0007669"/>
    <property type="project" value="TreeGrafter"/>
</dbReference>
<dbReference type="EMBL" id="HBIN01004537">
    <property type="protein sequence ID" value="CAE0432890.1"/>
    <property type="molecule type" value="Transcribed_RNA"/>
</dbReference>
<comment type="similarity">
    <text evidence="1">Belongs to the Mo25 family.</text>
</comment>
<proteinExistence type="inferred from homology"/>
<evidence type="ECO:0000313" key="3">
    <source>
        <dbReference type="EMBL" id="CAE0432891.1"/>
    </source>
</evidence>
<organism evidence="2">
    <name type="scientific">Aplanochytrium stocchinoi</name>
    <dbReference type="NCBI Taxonomy" id="215587"/>
    <lineage>
        <taxon>Eukaryota</taxon>
        <taxon>Sar</taxon>
        <taxon>Stramenopiles</taxon>
        <taxon>Bigyra</taxon>
        <taxon>Labyrinthulomycetes</taxon>
        <taxon>Thraustochytrida</taxon>
        <taxon>Thraustochytriidae</taxon>
        <taxon>Aplanochytrium</taxon>
    </lineage>
</organism>
<dbReference type="Pfam" id="PF08569">
    <property type="entry name" value="Mo25"/>
    <property type="match status" value="1"/>
</dbReference>
<protein>
    <submittedName>
        <fullName evidence="2">Uncharacterized protein</fullName>
    </submittedName>
</protein>
<dbReference type="InterPro" id="IPR016024">
    <property type="entry name" value="ARM-type_fold"/>
</dbReference>
<dbReference type="InterPro" id="IPR013878">
    <property type="entry name" value="Mo25"/>
</dbReference>
<name>A0A6S8AE18_9STRA</name>
<dbReference type="EMBL" id="HBIN01004538">
    <property type="protein sequence ID" value="CAE0432891.1"/>
    <property type="molecule type" value="Transcribed_RNA"/>
</dbReference>